<name>A0A8T2KPY4_ASTMX</name>
<organism evidence="2 3">
    <name type="scientific">Astyanax mexicanus</name>
    <name type="common">Blind cave fish</name>
    <name type="synonym">Astyanax fasciatus mexicanus</name>
    <dbReference type="NCBI Taxonomy" id="7994"/>
    <lineage>
        <taxon>Eukaryota</taxon>
        <taxon>Metazoa</taxon>
        <taxon>Chordata</taxon>
        <taxon>Craniata</taxon>
        <taxon>Vertebrata</taxon>
        <taxon>Euteleostomi</taxon>
        <taxon>Actinopterygii</taxon>
        <taxon>Neopterygii</taxon>
        <taxon>Teleostei</taxon>
        <taxon>Ostariophysi</taxon>
        <taxon>Characiformes</taxon>
        <taxon>Characoidei</taxon>
        <taxon>Acestrorhamphidae</taxon>
        <taxon>Acestrorhamphinae</taxon>
        <taxon>Astyanax</taxon>
    </lineage>
</organism>
<dbReference type="Proteomes" id="UP000752171">
    <property type="component" value="Unassembled WGS sequence"/>
</dbReference>
<dbReference type="EMBL" id="JAICCE010000025">
    <property type="protein sequence ID" value="KAG9259822.1"/>
    <property type="molecule type" value="Genomic_DNA"/>
</dbReference>
<comment type="caution">
    <text evidence="2">The sequence shown here is derived from an EMBL/GenBank/DDBJ whole genome shotgun (WGS) entry which is preliminary data.</text>
</comment>
<evidence type="ECO:0000256" key="1">
    <source>
        <dbReference type="SAM" id="MobiDB-lite"/>
    </source>
</evidence>
<dbReference type="AlphaFoldDB" id="A0A8T2KPY4"/>
<gene>
    <name evidence="2" type="ORF">AMEX_G27430</name>
</gene>
<proteinExistence type="predicted"/>
<dbReference type="PANTHER" id="PTHR47306">
    <property type="entry name" value="SI:CH211-178J18.4-RELATED"/>
    <property type="match status" value="1"/>
</dbReference>
<accession>A0A8T2KPY4</accession>
<feature type="region of interest" description="Disordered" evidence="1">
    <location>
        <begin position="55"/>
        <end position="75"/>
    </location>
</feature>
<evidence type="ECO:0000313" key="2">
    <source>
        <dbReference type="EMBL" id="KAG9259822.1"/>
    </source>
</evidence>
<sequence>MTVKDWMLRKPFHGKGGHVVVRVLDHKTATQVATFGLTLEEEMWFDTYYTEVRPTTKAKRKKTNEGEDDDKEPERFFISSTGNPIYNASNDLERLHKKYNLLKVNSQMARRVFETATKHMPDAQKSMVADYLMHSSSTAERRNNRMQLDSNIVEASLLLQSVATSDSE</sequence>
<protein>
    <submittedName>
        <fullName evidence="2">Uncharacterized protein</fullName>
    </submittedName>
</protein>
<evidence type="ECO:0000313" key="3">
    <source>
        <dbReference type="Proteomes" id="UP000752171"/>
    </source>
</evidence>
<dbReference type="PANTHER" id="PTHR47306:SF2">
    <property type="entry name" value="CORE-BINDING (CB) DOMAIN-CONTAINING PROTEIN"/>
    <property type="match status" value="1"/>
</dbReference>
<reference evidence="2 3" key="1">
    <citation type="submission" date="2021-07" db="EMBL/GenBank/DDBJ databases">
        <authorList>
            <person name="Imarazene B."/>
            <person name="Zahm M."/>
            <person name="Klopp C."/>
            <person name="Cabau C."/>
            <person name="Beille S."/>
            <person name="Jouanno E."/>
            <person name="Castinel A."/>
            <person name="Lluch J."/>
            <person name="Gil L."/>
            <person name="Kuchtly C."/>
            <person name="Lopez Roques C."/>
            <person name="Donnadieu C."/>
            <person name="Parrinello H."/>
            <person name="Journot L."/>
            <person name="Du K."/>
            <person name="Schartl M."/>
            <person name="Retaux S."/>
            <person name="Guiguen Y."/>
        </authorList>
    </citation>
    <scope>NUCLEOTIDE SEQUENCE [LARGE SCALE GENOMIC DNA]</scope>
    <source>
        <strain evidence="2">Pach_M1</strain>
        <tissue evidence="2">Testis</tissue>
    </source>
</reference>